<dbReference type="EMBL" id="BLXT01004580">
    <property type="protein sequence ID" value="GFO14604.1"/>
    <property type="molecule type" value="Genomic_DNA"/>
</dbReference>
<comment type="caution">
    <text evidence="1">The sequence shown here is derived from an EMBL/GenBank/DDBJ whole genome shotgun (WGS) entry which is preliminary data.</text>
</comment>
<evidence type="ECO:0000313" key="2">
    <source>
        <dbReference type="Proteomes" id="UP000735302"/>
    </source>
</evidence>
<organism evidence="1 2">
    <name type="scientific">Plakobranchus ocellatus</name>
    <dbReference type="NCBI Taxonomy" id="259542"/>
    <lineage>
        <taxon>Eukaryota</taxon>
        <taxon>Metazoa</taxon>
        <taxon>Spiralia</taxon>
        <taxon>Lophotrochozoa</taxon>
        <taxon>Mollusca</taxon>
        <taxon>Gastropoda</taxon>
        <taxon>Heterobranchia</taxon>
        <taxon>Euthyneura</taxon>
        <taxon>Panpulmonata</taxon>
        <taxon>Sacoglossa</taxon>
        <taxon>Placobranchoidea</taxon>
        <taxon>Plakobranchidae</taxon>
        <taxon>Plakobranchus</taxon>
    </lineage>
</organism>
<proteinExistence type="predicted"/>
<reference evidence="1 2" key="1">
    <citation type="journal article" date="2021" name="Elife">
        <title>Chloroplast acquisition without the gene transfer in kleptoplastic sea slugs, Plakobranchus ocellatus.</title>
        <authorList>
            <person name="Maeda T."/>
            <person name="Takahashi S."/>
            <person name="Yoshida T."/>
            <person name="Shimamura S."/>
            <person name="Takaki Y."/>
            <person name="Nagai Y."/>
            <person name="Toyoda A."/>
            <person name="Suzuki Y."/>
            <person name="Arimoto A."/>
            <person name="Ishii H."/>
            <person name="Satoh N."/>
            <person name="Nishiyama T."/>
            <person name="Hasebe M."/>
            <person name="Maruyama T."/>
            <person name="Minagawa J."/>
            <person name="Obokata J."/>
            <person name="Shigenobu S."/>
        </authorList>
    </citation>
    <scope>NUCLEOTIDE SEQUENCE [LARGE SCALE GENOMIC DNA]</scope>
</reference>
<feature type="non-terminal residue" evidence="1">
    <location>
        <position position="62"/>
    </location>
</feature>
<name>A0AAV4B7A1_9GAST</name>
<accession>A0AAV4B7A1</accession>
<evidence type="ECO:0000313" key="1">
    <source>
        <dbReference type="EMBL" id="GFO14604.1"/>
    </source>
</evidence>
<sequence length="62" mass="7142">MQLRMGEKRLQMNLMVLEMKVGWIKLHGHSLSLMTQETNLIFHHLEVIEAAPVPPGPPQERV</sequence>
<dbReference type="Proteomes" id="UP000735302">
    <property type="component" value="Unassembled WGS sequence"/>
</dbReference>
<dbReference type="AlphaFoldDB" id="A0AAV4B7A1"/>
<keyword evidence="2" id="KW-1185">Reference proteome</keyword>
<gene>
    <name evidence="1" type="ORF">PoB_004110900</name>
</gene>
<protein>
    <submittedName>
        <fullName evidence="1">Uncharacterized protein</fullName>
    </submittedName>
</protein>